<feature type="compositionally biased region" description="Low complexity" evidence="1">
    <location>
        <begin position="32"/>
        <end position="70"/>
    </location>
</feature>
<sequence>MLAGCGLGDAVNSSSDGSEGEAMTTVEATFPSTTESASESSATSESTTESTSESGGTTTATSSSTAAERSSGAKKNADFSDLTERDALSYTGNGNSRLAGTRFTSPTGNIQCHITGEGAGCVVGEHQPWPEANRYNDGIPETTPDVIGWYPGSIGDGAPQRWKQQGSWPSRGTGVELPYGTYLDVVTDIDGATPNVRCGSRETGMTCVAGEHGFSVSRETYDVW</sequence>
<dbReference type="KEGG" id="dtm:BJL86_2072"/>
<dbReference type="EMBL" id="CP015961">
    <property type="protein sequence ID" value="ANI92839.1"/>
    <property type="molecule type" value="Genomic_DNA"/>
</dbReference>
<reference evidence="2 3" key="1">
    <citation type="submission" date="2016-06" db="EMBL/GenBank/DDBJ databases">
        <title>Complete genome sequence of a saline-alkali tolerant type strain Dietzia timorensis ID05-A0528T.</title>
        <authorList>
            <person name="Wu X."/>
        </authorList>
    </citation>
    <scope>NUCLEOTIDE SEQUENCE [LARGE SCALE GENOMIC DNA]</scope>
    <source>
        <strain evidence="2 3">ID05-A0528</strain>
    </source>
</reference>
<dbReference type="Proteomes" id="UP000186104">
    <property type="component" value="Chromosome"/>
</dbReference>
<dbReference type="AlphaFoldDB" id="A0A173LMH9"/>
<keyword evidence="3" id="KW-1185">Reference proteome</keyword>
<dbReference type="STRING" id="499555.BJL86_2072"/>
<protein>
    <submittedName>
        <fullName evidence="2">Uncharacterized protein</fullName>
    </submittedName>
</protein>
<feature type="region of interest" description="Disordered" evidence="1">
    <location>
        <begin position="1"/>
        <end position="78"/>
    </location>
</feature>
<evidence type="ECO:0000313" key="2">
    <source>
        <dbReference type="EMBL" id="ANI92839.1"/>
    </source>
</evidence>
<evidence type="ECO:0000256" key="1">
    <source>
        <dbReference type="SAM" id="MobiDB-lite"/>
    </source>
</evidence>
<name>A0A173LMH9_9ACTN</name>
<accession>A0A173LMH9</accession>
<gene>
    <name evidence="2" type="ORF">BJL86_2072</name>
</gene>
<organism evidence="2 3">
    <name type="scientific">Dietzia timorensis</name>
    <dbReference type="NCBI Taxonomy" id="499555"/>
    <lineage>
        <taxon>Bacteria</taxon>
        <taxon>Bacillati</taxon>
        <taxon>Actinomycetota</taxon>
        <taxon>Actinomycetes</taxon>
        <taxon>Mycobacteriales</taxon>
        <taxon>Dietziaceae</taxon>
        <taxon>Dietzia</taxon>
    </lineage>
</organism>
<proteinExistence type="predicted"/>
<evidence type="ECO:0000313" key="3">
    <source>
        <dbReference type="Proteomes" id="UP000186104"/>
    </source>
</evidence>